<dbReference type="GO" id="GO:0044423">
    <property type="term" value="C:virion component"/>
    <property type="evidence" value="ECO:0007669"/>
    <property type="project" value="UniProtKB-KW"/>
</dbReference>
<organism evidence="4">
    <name type="scientific">uncultured Caudovirales phage</name>
    <dbReference type="NCBI Taxonomy" id="2100421"/>
    <lineage>
        <taxon>Viruses</taxon>
        <taxon>Duplodnaviria</taxon>
        <taxon>Heunggongvirae</taxon>
        <taxon>Uroviricota</taxon>
        <taxon>Caudoviricetes</taxon>
        <taxon>Peduoviridae</taxon>
        <taxon>Maltschvirus</taxon>
        <taxon>Maltschvirus maltsch</taxon>
    </lineage>
</organism>
<evidence type="ECO:0000313" key="4">
    <source>
        <dbReference type="EMBL" id="CAB4139112.1"/>
    </source>
</evidence>
<accession>A0A6J5LYZ1</accession>
<dbReference type="Gene3D" id="3.30.2320.10">
    <property type="entry name" value="hypothetical protein PF0899 domain"/>
    <property type="match status" value="1"/>
</dbReference>
<evidence type="ECO:0000256" key="1">
    <source>
        <dbReference type="ARBA" id="ARBA00004328"/>
    </source>
</evidence>
<keyword evidence="2" id="KW-0946">Virion</keyword>
<gene>
    <name evidence="4" type="ORF">UFOVP349_13</name>
</gene>
<protein>
    <submittedName>
        <fullName evidence="4">COG4653 Predicted phage phi-C31 gp36 major capsid-like protein</fullName>
    </submittedName>
</protein>
<sequence length="406" mass="44625">MEELKKLFGEMQSAFSEFRSTNDERLKSIEKKGSADGLLDEKLEKINTKLSELEKDIEQKRLAANRAPLYGPHGENLLDLTAEERSDYDAMKTYLRKGTGTEYLETRALTSGLDTDAGYLLAKPTVGRIAARVYETTPLRQYADVQTISSSKLTGPTDLNEADSGWVGENENRVETNTPAVGEYSIEVFEQYAEPQASQRFLDDAAVDVEQWLAEKVASKFARMENAGYATGNGVKRPRGVFSYATAATGDATRAWGTPQHINTGVSGAFASSNPADQLIDLVHTLKVDYRAGAAWMLPRLTLASIRKFKDTTGQYLWQPALVAGNPSSLLGYPVIEAEDAPAVAANSIGVAFGNFKVGYQIVDRLGVRVIRDAITKKGWVKFYTTKRTGGDIVNFEAIKFLRFGT</sequence>
<comment type="subcellular location">
    <subcellularLocation>
        <location evidence="1">Virion</location>
    </subcellularLocation>
</comment>
<dbReference type="NCBIfam" id="TIGR01554">
    <property type="entry name" value="major_cap_HK97"/>
    <property type="match status" value="1"/>
</dbReference>
<evidence type="ECO:0000259" key="3">
    <source>
        <dbReference type="Pfam" id="PF05065"/>
    </source>
</evidence>
<reference evidence="4" key="1">
    <citation type="submission" date="2020-04" db="EMBL/GenBank/DDBJ databases">
        <authorList>
            <person name="Chiriac C."/>
            <person name="Salcher M."/>
            <person name="Ghai R."/>
            <person name="Kavagutti S V."/>
        </authorList>
    </citation>
    <scope>NUCLEOTIDE SEQUENCE</scope>
</reference>
<proteinExistence type="predicted"/>
<dbReference type="InterPro" id="IPR054612">
    <property type="entry name" value="Phage_capsid-like_C"/>
</dbReference>
<dbReference type="InterPro" id="IPR024455">
    <property type="entry name" value="Phage_capsid"/>
</dbReference>
<dbReference type="Pfam" id="PF05065">
    <property type="entry name" value="Phage_capsid"/>
    <property type="match status" value="1"/>
</dbReference>
<dbReference type="EMBL" id="LR796357">
    <property type="protein sequence ID" value="CAB4139112.1"/>
    <property type="molecule type" value="Genomic_DNA"/>
</dbReference>
<dbReference type="SUPFAM" id="SSF56563">
    <property type="entry name" value="Major capsid protein gp5"/>
    <property type="match status" value="1"/>
</dbReference>
<evidence type="ECO:0000256" key="2">
    <source>
        <dbReference type="ARBA" id="ARBA00022844"/>
    </source>
</evidence>
<feature type="domain" description="Phage capsid-like C-terminal" evidence="3">
    <location>
        <begin position="118"/>
        <end position="404"/>
    </location>
</feature>
<name>A0A6J5LYZ1_9CAUD</name>